<evidence type="ECO:0000256" key="5">
    <source>
        <dbReference type="SAM" id="MobiDB-lite"/>
    </source>
</evidence>
<gene>
    <name evidence="6" type="ORF">BaRGS_00005692</name>
</gene>
<evidence type="ECO:0000313" key="7">
    <source>
        <dbReference type="Proteomes" id="UP001519460"/>
    </source>
</evidence>
<dbReference type="PRINTS" id="PR00328">
    <property type="entry name" value="SAR1GTPBP"/>
</dbReference>
<keyword evidence="4" id="KW-0460">Magnesium</keyword>
<feature type="binding site" evidence="3">
    <location>
        <begin position="131"/>
        <end position="134"/>
    </location>
    <ligand>
        <name>GTP</name>
        <dbReference type="ChEBI" id="CHEBI:37565"/>
    </ligand>
</feature>
<feature type="region of interest" description="Disordered" evidence="5">
    <location>
        <begin position="286"/>
        <end position="541"/>
    </location>
</feature>
<dbReference type="PROSITE" id="PS51417">
    <property type="entry name" value="ARF"/>
    <property type="match status" value="1"/>
</dbReference>
<keyword evidence="1 3" id="KW-0547">Nucleotide-binding</keyword>
<accession>A0ABD0LU77</accession>
<feature type="binding site" evidence="3">
    <location>
        <begin position="28"/>
        <end position="35"/>
    </location>
    <ligand>
        <name>GTP</name>
        <dbReference type="ChEBI" id="CHEBI:37565"/>
    </ligand>
</feature>
<dbReference type="Gene3D" id="3.40.50.300">
    <property type="entry name" value="P-loop containing nucleotide triphosphate hydrolases"/>
    <property type="match status" value="1"/>
</dbReference>
<proteinExistence type="predicted"/>
<sequence length="595" mass="66791">MFGLMGNCISAIRRRREPKKPLTLALLGVDNSGKTTASFSFSGEPIDPDVAPTLGFRSAKFVFGRYDITLYDVGGGKSMRPVWKNYFPEVYGVIYMVDSSTPDRMEEARETLRESLEHPHVTGKPVLLLANKQDKPEALDEVDLCEQLNLEVIVNTNKCPCRIETCSALRGTGRKMDPHMREGLKWLVGTVEKNEQELRARVEADMKGVEEMRKAEALARKERVRKAKEERERKEEEERKRLGIEKKDSDDEDIMNGDPFKPLNLEEIQKKEATLKEEKKRRKELEAQLKLQEAQDHKLSPRSQHNGTSLSLSNNSGEESSVLFAPRVRGSALPPLEPLGTPFLEDSGHAKKKKKKKLRGSEQHQKPEQQLAQSDTKKDEDDDDDVVIPTPRSTPAFPSDSFTEKSVRTVSNIEVSTHDDFPSRQLLAAGISRVPQPLGGGDGGDADTPRTRKKKKKRMLRSRAHPGDAVSPVDTPRPHPQMHSLDGGDSEDQDSVTSDQKRKMKLPKSRLATTAEEKYELSPRGVEGTGTNFDRKNEQRNSKLSRNMQMHSNTSFGSDQFGSKTWGLAEELPAVADDAIAFRQPNFTDDDDVIL</sequence>
<dbReference type="EMBL" id="JACVVK020000022">
    <property type="protein sequence ID" value="KAK7503066.1"/>
    <property type="molecule type" value="Genomic_DNA"/>
</dbReference>
<dbReference type="Pfam" id="PF00025">
    <property type="entry name" value="Arf"/>
    <property type="match status" value="1"/>
</dbReference>
<comment type="caution">
    <text evidence="6">The sequence shown here is derived from an EMBL/GenBank/DDBJ whole genome shotgun (WGS) entry which is preliminary data.</text>
</comment>
<evidence type="ECO:0000256" key="2">
    <source>
        <dbReference type="ARBA" id="ARBA00023134"/>
    </source>
</evidence>
<keyword evidence="4" id="KW-0479">Metal-binding</keyword>
<feature type="compositionally biased region" description="Basic and acidic residues" evidence="5">
    <location>
        <begin position="286"/>
        <end position="299"/>
    </location>
</feature>
<feature type="binding site" evidence="4">
    <location>
        <position position="53"/>
    </location>
    <ligand>
        <name>Mg(2+)</name>
        <dbReference type="ChEBI" id="CHEBI:18420"/>
    </ligand>
</feature>
<evidence type="ECO:0008006" key="8">
    <source>
        <dbReference type="Google" id="ProtNLM"/>
    </source>
</evidence>
<feature type="binding site" evidence="3">
    <location>
        <position position="75"/>
    </location>
    <ligand>
        <name>GTP</name>
        <dbReference type="ChEBI" id="CHEBI:37565"/>
    </ligand>
</feature>
<dbReference type="InterPro" id="IPR051995">
    <property type="entry name" value="Ciliary_GTPase"/>
</dbReference>
<dbReference type="Proteomes" id="UP001519460">
    <property type="component" value="Unassembled WGS sequence"/>
</dbReference>
<dbReference type="InterPro" id="IPR006689">
    <property type="entry name" value="Small_GTPase_ARF/SAR"/>
</dbReference>
<feature type="compositionally biased region" description="Low complexity" evidence="5">
    <location>
        <begin position="307"/>
        <end position="321"/>
    </location>
</feature>
<organism evidence="6 7">
    <name type="scientific">Batillaria attramentaria</name>
    <dbReference type="NCBI Taxonomy" id="370345"/>
    <lineage>
        <taxon>Eukaryota</taxon>
        <taxon>Metazoa</taxon>
        <taxon>Spiralia</taxon>
        <taxon>Lophotrochozoa</taxon>
        <taxon>Mollusca</taxon>
        <taxon>Gastropoda</taxon>
        <taxon>Caenogastropoda</taxon>
        <taxon>Sorbeoconcha</taxon>
        <taxon>Cerithioidea</taxon>
        <taxon>Batillariidae</taxon>
        <taxon>Batillaria</taxon>
    </lineage>
</organism>
<feature type="region of interest" description="Disordered" evidence="5">
    <location>
        <begin position="220"/>
        <end position="267"/>
    </location>
</feature>
<dbReference type="GO" id="GO:0005525">
    <property type="term" value="F:GTP binding"/>
    <property type="evidence" value="ECO:0007669"/>
    <property type="project" value="UniProtKB-KW"/>
</dbReference>
<dbReference type="SMART" id="SM00178">
    <property type="entry name" value="SAR"/>
    <property type="match status" value="1"/>
</dbReference>
<feature type="compositionally biased region" description="Basic and acidic residues" evidence="5">
    <location>
        <begin position="220"/>
        <end position="249"/>
    </location>
</feature>
<reference evidence="6 7" key="1">
    <citation type="journal article" date="2023" name="Sci. Data">
        <title>Genome assembly of the Korean intertidal mud-creeper Batillaria attramentaria.</title>
        <authorList>
            <person name="Patra A.K."/>
            <person name="Ho P.T."/>
            <person name="Jun S."/>
            <person name="Lee S.J."/>
            <person name="Kim Y."/>
            <person name="Won Y.J."/>
        </authorList>
    </citation>
    <scope>NUCLEOTIDE SEQUENCE [LARGE SCALE GENOMIC DNA]</scope>
    <source>
        <strain evidence="6">Wonlab-2016</strain>
    </source>
</reference>
<dbReference type="InterPro" id="IPR005225">
    <property type="entry name" value="Small_GTP-bd"/>
</dbReference>
<feature type="compositionally biased region" description="Basic residues" evidence="5">
    <location>
        <begin position="451"/>
        <end position="464"/>
    </location>
</feature>
<evidence type="ECO:0000256" key="1">
    <source>
        <dbReference type="ARBA" id="ARBA00022741"/>
    </source>
</evidence>
<dbReference type="SMART" id="SM00177">
    <property type="entry name" value="ARF"/>
    <property type="match status" value="1"/>
</dbReference>
<dbReference type="PANTHER" id="PTHR46090:SF2">
    <property type="entry name" value="ADP-RIBOSYLATION FACTOR-LIKE PROTEIN 13B"/>
    <property type="match status" value="1"/>
</dbReference>
<dbReference type="SUPFAM" id="SSF52540">
    <property type="entry name" value="P-loop containing nucleoside triphosphate hydrolases"/>
    <property type="match status" value="1"/>
</dbReference>
<evidence type="ECO:0000313" key="6">
    <source>
        <dbReference type="EMBL" id="KAK7503066.1"/>
    </source>
</evidence>
<keyword evidence="7" id="KW-1185">Reference proteome</keyword>
<evidence type="ECO:0000256" key="3">
    <source>
        <dbReference type="PIRSR" id="PIRSR606689-1"/>
    </source>
</evidence>
<dbReference type="NCBIfam" id="TIGR00231">
    <property type="entry name" value="small_GTP"/>
    <property type="match status" value="1"/>
</dbReference>
<dbReference type="PANTHER" id="PTHR46090">
    <property type="entry name" value="ADP-RIBOSYLATION FACTOR-LIKE PROTEIN 13B"/>
    <property type="match status" value="1"/>
</dbReference>
<protein>
    <recommendedName>
        <fullName evidence="8">ADP-ribosylation factor-like protein 13B</fullName>
    </recommendedName>
</protein>
<feature type="binding site" evidence="4">
    <location>
        <position position="35"/>
    </location>
    <ligand>
        <name>Mg(2+)</name>
        <dbReference type="ChEBI" id="CHEBI:18420"/>
    </ligand>
</feature>
<name>A0ABD0LU77_9CAEN</name>
<keyword evidence="2 3" id="KW-0342">GTP-binding</keyword>
<dbReference type="InterPro" id="IPR027417">
    <property type="entry name" value="P-loop_NTPase"/>
</dbReference>
<evidence type="ECO:0000256" key="4">
    <source>
        <dbReference type="PIRSR" id="PIRSR606689-2"/>
    </source>
</evidence>
<dbReference type="AlphaFoldDB" id="A0ABD0LU77"/>